<dbReference type="Pfam" id="PF13639">
    <property type="entry name" value="zf-RING_2"/>
    <property type="match status" value="1"/>
</dbReference>
<feature type="domain" description="RING-type" evidence="4">
    <location>
        <begin position="116"/>
        <end position="158"/>
    </location>
</feature>
<dbReference type="CDD" id="cd16461">
    <property type="entry name" value="RING-H2_EL5-like"/>
    <property type="match status" value="1"/>
</dbReference>
<feature type="region of interest" description="Disordered" evidence="2">
    <location>
        <begin position="53"/>
        <end position="76"/>
    </location>
</feature>
<evidence type="ECO:0000256" key="1">
    <source>
        <dbReference type="PROSITE-ProRule" id="PRU00175"/>
    </source>
</evidence>
<keyword evidence="1" id="KW-0863">Zinc-finger</keyword>
<dbReference type="GO" id="GO:0008270">
    <property type="term" value="F:zinc ion binding"/>
    <property type="evidence" value="ECO:0007669"/>
    <property type="project" value="UniProtKB-KW"/>
</dbReference>
<keyword evidence="6" id="KW-1185">Reference proteome</keyword>
<evidence type="ECO:0000313" key="6">
    <source>
        <dbReference type="Proteomes" id="UP000825729"/>
    </source>
</evidence>
<evidence type="ECO:0000313" key="5">
    <source>
        <dbReference type="EMBL" id="KAG9454848.1"/>
    </source>
</evidence>
<dbReference type="SMART" id="SM00184">
    <property type="entry name" value="RING"/>
    <property type="match status" value="1"/>
</dbReference>
<organism evidence="5 6">
    <name type="scientific">Aristolochia fimbriata</name>
    <name type="common">White veined hardy Dutchman's pipe vine</name>
    <dbReference type="NCBI Taxonomy" id="158543"/>
    <lineage>
        <taxon>Eukaryota</taxon>
        <taxon>Viridiplantae</taxon>
        <taxon>Streptophyta</taxon>
        <taxon>Embryophyta</taxon>
        <taxon>Tracheophyta</taxon>
        <taxon>Spermatophyta</taxon>
        <taxon>Magnoliopsida</taxon>
        <taxon>Magnoliidae</taxon>
        <taxon>Piperales</taxon>
        <taxon>Aristolochiaceae</taxon>
        <taxon>Aristolochia</taxon>
    </lineage>
</organism>
<name>A0AAV7F5M6_ARIFI</name>
<keyword evidence="3" id="KW-0472">Membrane</keyword>
<keyword evidence="3" id="KW-0812">Transmembrane</keyword>
<feature type="transmembrane region" description="Helical" evidence="3">
    <location>
        <begin position="20"/>
        <end position="45"/>
    </location>
</feature>
<keyword evidence="1" id="KW-0862">Zinc</keyword>
<gene>
    <name evidence="5" type="ORF">H6P81_007752</name>
</gene>
<accession>A0AAV7F5M6</accession>
<dbReference type="GO" id="GO:0016567">
    <property type="term" value="P:protein ubiquitination"/>
    <property type="evidence" value="ECO:0007669"/>
    <property type="project" value="InterPro"/>
</dbReference>
<proteinExistence type="predicted"/>
<reference evidence="5 6" key="1">
    <citation type="submission" date="2021-07" db="EMBL/GenBank/DDBJ databases">
        <title>The Aristolochia fimbriata genome: insights into angiosperm evolution, floral development and chemical biosynthesis.</title>
        <authorList>
            <person name="Jiao Y."/>
        </authorList>
    </citation>
    <scope>NUCLEOTIDE SEQUENCE [LARGE SCALE GENOMIC DNA]</scope>
    <source>
        <strain evidence="5">IBCAS-2021</strain>
        <tissue evidence="5">Leaf</tissue>
    </source>
</reference>
<dbReference type="GO" id="GO:0016740">
    <property type="term" value="F:transferase activity"/>
    <property type="evidence" value="ECO:0007669"/>
    <property type="project" value="InterPro"/>
</dbReference>
<dbReference type="SUPFAM" id="SSF57850">
    <property type="entry name" value="RING/U-box"/>
    <property type="match status" value="1"/>
</dbReference>
<sequence length="181" mass="18525">MSTNSISSPPMPEAAGSVGLGYGIAIAVGILVLVSTIMLASYACVRVKGGGGGGGGGARAGESESSTGPDGNGRSRDADVVVVLGGLDGDTIDSYPKFVYGGGGGVWSSEEETSVCSICLGEYAEGEVLRRMPECKHCFHARCVDEWLRMNASCPMCRNSPAPTPVATPLSELIPLAMHAR</sequence>
<dbReference type="PANTHER" id="PTHR46592">
    <property type="entry name" value="RING-H2 FINGER PROTEIN ATL67"/>
    <property type="match status" value="1"/>
</dbReference>
<dbReference type="Gene3D" id="3.30.40.10">
    <property type="entry name" value="Zinc/RING finger domain, C3HC4 (zinc finger)"/>
    <property type="match status" value="1"/>
</dbReference>
<dbReference type="InterPro" id="IPR044289">
    <property type="entry name" value="ATL67-70"/>
</dbReference>
<dbReference type="AlphaFoldDB" id="A0AAV7F5M6"/>
<evidence type="ECO:0000256" key="3">
    <source>
        <dbReference type="SAM" id="Phobius"/>
    </source>
</evidence>
<keyword evidence="1" id="KW-0479">Metal-binding</keyword>
<dbReference type="PANTHER" id="PTHR46592:SF14">
    <property type="entry name" value="RING-TYPE DOMAIN-CONTAINING PROTEIN"/>
    <property type="match status" value="1"/>
</dbReference>
<protein>
    <recommendedName>
        <fullName evidence="4">RING-type domain-containing protein</fullName>
    </recommendedName>
</protein>
<dbReference type="PROSITE" id="PS50089">
    <property type="entry name" value="ZF_RING_2"/>
    <property type="match status" value="1"/>
</dbReference>
<keyword evidence="3" id="KW-1133">Transmembrane helix</keyword>
<dbReference type="EMBL" id="JAINDJ010000003">
    <property type="protein sequence ID" value="KAG9454848.1"/>
    <property type="molecule type" value="Genomic_DNA"/>
</dbReference>
<evidence type="ECO:0000259" key="4">
    <source>
        <dbReference type="PROSITE" id="PS50089"/>
    </source>
</evidence>
<evidence type="ECO:0000256" key="2">
    <source>
        <dbReference type="SAM" id="MobiDB-lite"/>
    </source>
</evidence>
<dbReference type="InterPro" id="IPR013083">
    <property type="entry name" value="Znf_RING/FYVE/PHD"/>
</dbReference>
<dbReference type="InterPro" id="IPR001841">
    <property type="entry name" value="Znf_RING"/>
</dbReference>
<dbReference type="Proteomes" id="UP000825729">
    <property type="component" value="Unassembled WGS sequence"/>
</dbReference>
<comment type="caution">
    <text evidence="5">The sequence shown here is derived from an EMBL/GenBank/DDBJ whole genome shotgun (WGS) entry which is preliminary data.</text>
</comment>